<accession>A0A1D6KC83</accession>
<proteinExistence type="predicted"/>
<protein>
    <submittedName>
        <fullName evidence="1">Mediator of RNA polymerase II transcription subunit 34</fullName>
    </submittedName>
</protein>
<dbReference type="AlphaFoldDB" id="A0A1D6KC83"/>
<organism evidence="1">
    <name type="scientific">Zea mays</name>
    <name type="common">Maize</name>
    <dbReference type="NCBI Taxonomy" id="4577"/>
    <lineage>
        <taxon>Eukaryota</taxon>
        <taxon>Viridiplantae</taxon>
        <taxon>Streptophyta</taxon>
        <taxon>Embryophyta</taxon>
        <taxon>Tracheophyta</taxon>
        <taxon>Spermatophyta</taxon>
        <taxon>Magnoliopsida</taxon>
        <taxon>Liliopsida</taxon>
        <taxon>Poales</taxon>
        <taxon>Poaceae</taxon>
        <taxon>PACMAD clade</taxon>
        <taxon>Panicoideae</taxon>
        <taxon>Andropogonodae</taxon>
        <taxon>Andropogoneae</taxon>
        <taxon>Tripsacinae</taxon>
        <taxon>Zea</taxon>
    </lineage>
</organism>
<reference evidence="1" key="1">
    <citation type="submission" date="2015-12" db="EMBL/GenBank/DDBJ databases">
        <title>Update maize B73 reference genome by single molecule sequencing technologies.</title>
        <authorList>
            <consortium name="Maize Genome Sequencing Project"/>
            <person name="Ware D."/>
        </authorList>
    </citation>
    <scope>NUCLEOTIDE SEQUENCE [LARGE SCALE GENOMIC DNA]</scope>
    <source>
        <tissue evidence="1">Seedling</tissue>
    </source>
</reference>
<dbReference type="EMBL" id="CM007647">
    <property type="protein sequence ID" value="ONM00890.1"/>
    <property type="molecule type" value="Genomic_DNA"/>
</dbReference>
<name>A0A1D6KC83_MAIZE</name>
<gene>
    <name evidence="1" type="ORF">ZEAMMB73_Zm00001d030366</name>
</gene>
<sequence>MPSCRSSFSDCNRCRRLTAVANGVMIFVLTTRILAF</sequence>
<evidence type="ECO:0000313" key="1">
    <source>
        <dbReference type="EMBL" id="ONM00890.1"/>
    </source>
</evidence>